<dbReference type="STRING" id="366602.Caul_3159"/>
<keyword evidence="5 9" id="KW-0460">Magnesium</keyword>
<dbReference type="Pfam" id="PF01769">
    <property type="entry name" value="MgtE"/>
    <property type="match status" value="1"/>
</dbReference>
<comment type="similarity">
    <text evidence="2 9">Belongs to the SLC41A transporter family.</text>
</comment>
<sequence length="489" mass="52302">MSRETADLTDEARHNLLIPDPQTLGPETVEDLEDLALGDDYALNPEYVEMVIDAADRGDTARLRELVHALEPADVADLMGFLSAGYREEVIPVLDPEWLGEILAELDDNLREEVLEATPSATLAKALEELDSDDAADVVDDLDEGKRAQVLAAMDEGDRAAIETSLSYEDETAGRLMQREFLAAPQFWTVGQTIDHVRVSGDHLPELFFDVYVVDPSFTPVGALPISLLLTSKLETPLAEIMEAVTEITVDMDQEEVAYIFDKYHLISAPVVEAGGRLVGQITVDDIVGVIREEAEEDILALAGVSDAGRDASVVDIVKARLPWLLLNLVTATIAVSGVAVFQGEIAQLVALAILMPIVSSLGGNAGTQTLAVAVRALASKELTTANARRIILRELGVGLVNGFTLAVVMGGATYLFFGPQDHHGKLAIIVGLALITNIFTAAVGGILAPLALAKMGRDPAVSSSIFVTFLTDFTGFFAVLLIAALLLH</sequence>
<proteinExistence type="inferred from homology"/>
<evidence type="ECO:0000256" key="2">
    <source>
        <dbReference type="ARBA" id="ARBA00009749"/>
    </source>
</evidence>
<dbReference type="Gene3D" id="1.10.357.20">
    <property type="entry name" value="SLC41 divalent cation transporters, integral membrane domain"/>
    <property type="match status" value="1"/>
</dbReference>
<feature type="transmembrane region" description="Helical" evidence="9">
    <location>
        <begin position="430"/>
        <end position="454"/>
    </location>
</feature>
<keyword evidence="9" id="KW-1003">Cell membrane</keyword>
<dbReference type="NCBIfam" id="TIGR00400">
    <property type="entry name" value="mgtE"/>
    <property type="match status" value="1"/>
</dbReference>
<evidence type="ECO:0000259" key="11">
    <source>
        <dbReference type="PROSITE" id="PS51371"/>
    </source>
</evidence>
<dbReference type="GO" id="GO:0046872">
    <property type="term" value="F:metal ion binding"/>
    <property type="evidence" value="ECO:0007669"/>
    <property type="project" value="UniProtKB-KW"/>
</dbReference>
<dbReference type="PROSITE" id="PS51371">
    <property type="entry name" value="CBS"/>
    <property type="match status" value="1"/>
</dbReference>
<comment type="subunit">
    <text evidence="9">Homodimer.</text>
</comment>
<evidence type="ECO:0000256" key="6">
    <source>
        <dbReference type="ARBA" id="ARBA00022989"/>
    </source>
</evidence>
<keyword evidence="6 9" id="KW-1133">Transmembrane helix</keyword>
<dbReference type="eggNOG" id="COG2239">
    <property type="taxonomic scope" value="Bacteria"/>
</dbReference>
<evidence type="ECO:0000313" key="12">
    <source>
        <dbReference type="EMBL" id="ABZ72286.1"/>
    </source>
</evidence>
<accession>B0T2N5</accession>
<keyword evidence="7 9" id="KW-0472">Membrane</keyword>
<dbReference type="InterPro" id="IPR000644">
    <property type="entry name" value="CBS_dom"/>
</dbReference>
<dbReference type="AlphaFoldDB" id="B0T2N5"/>
<dbReference type="OrthoDB" id="9790355at2"/>
<feature type="domain" description="CBS" evidence="11">
    <location>
        <begin position="241"/>
        <end position="297"/>
    </location>
</feature>
<dbReference type="CDD" id="cd04606">
    <property type="entry name" value="CBS_pair_Mg_transporter"/>
    <property type="match status" value="1"/>
</dbReference>
<reference evidence="12" key="1">
    <citation type="submission" date="2008-01" db="EMBL/GenBank/DDBJ databases">
        <title>Complete sequence of chromosome of Caulobacter sp. K31.</title>
        <authorList>
            <consortium name="US DOE Joint Genome Institute"/>
            <person name="Copeland A."/>
            <person name="Lucas S."/>
            <person name="Lapidus A."/>
            <person name="Barry K."/>
            <person name="Glavina del Rio T."/>
            <person name="Dalin E."/>
            <person name="Tice H."/>
            <person name="Pitluck S."/>
            <person name="Bruce D."/>
            <person name="Goodwin L."/>
            <person name="Thompson L.S."/>
            <person name="Brettin T."/>
            <person name="Detter J.C."/>
            <person name="Han C."/>
            <person name="Schmutz J."/>
            <person name="Larimer F."/>
            <person name="Land M."/>
            <person name="Hauser L."/>
            <person name="Kyrpides N."/>
            <person name="Kim E."/>
            <person name="Stephens C."/>
            <person name="Richardson P."/>
        </authorList>
    </citation>
    <scope>NUCLEOTIDE SEQUENCE [LARGE SCALE GENOMIC DNA]</scope>
    <source>
        <strain evidence="12">K31</strain>
    </source>
</reference>
<dbReference type="Pfam" id="PF03448">
    <property type="entry name" value="MgtE_N"/>
    <property type="match status" value="1"/>
</dbReference>
<dbReference type="InterPro" id="IPR038076">
    <property type="entry name" value="MgtE_N_sf"/>
</dbReference>
<gene>
    <name evidence="12" type="ordered locus">Caul_3159</name>
</gene>
<keyword evidence="9" id="KW-0479">Metal-binding</keyword>
<dbReference type="SMART" id="SM00924">
    <property type="entry name" value="MgtE_N"/>
    <property type="match status" value="1"/>
</dbReference>
<dbReference type="InterPro" id="IPR006668">
    <property type="entry name" value="Mg_transptr_MgtE_intracell_dom"/>
</dbReference>
<evidence type="ECO:0000256" key="9">
    <source>
        <dbReference type="RuleBase" id="RU362011"/>
    </source>
</evidence>
<dbReference type="KEGG" id="cak:Caul_3159"/>
<evidence type="ECO:0000256" key="8">
    <source>
        <dbReference type="PROSITE-ProRule" id="PRU00703"/>
    </source>
</evidence>
<evidence type="ECO:0000256" key="7">
    <source>
        <dbReference type="ARBA" id="ARBA00023136"/>
    </source>
</evidence>
<dbReference type="SUPFAM" id="SSF54631">
    <property type="entry name" value="CBS-domain pair"/>
    <property type="match status" value="1"/>
</dbReference>
<feature type="transmembrane region" description="Helical" evidence="9">
    <location>
        <begin position="324"/>
        <end position="343"/>
    </location>
</feature>
<dbReference type="SMART" id="SM00116">
    <property type="entry name" value="CBS"/>
    <property type="match status" value="1"/>
</dbReference>
<feature type="region of interest" description="Disordered" evidence="10">
    <location>
        <begin position="1"/>
        <end position="25"/>
    </location>
</feature>
<comment type="subcellular location">
    <subcellularLocation>
        <location evidence="9">Cell membrane</location>
        <topology evidence="9">Multi-pass membrane protein</topology>
    </subcellularLocation>
    <subcellularLocation>
        <location evidence="1">Membrane</location>
        <topology evidence="1">Multi-pass membrane protein</topology>
    </subcellularLocation>
</comment>
<dbReference type="EMBL" id="CP000927">
    <property type="protein sequence ID" value="ABZ72286.1"/>
    <property type="molecule type" value="Genomic_DNA"/>
</dbReference>
<dbReference type="InterPro" id="IPR046342">
    <property type="entry name" value="CBS_dom_sf"/>
</dbReference>
<protein>
    <recommendedName>
        <fullName evidence="9">Magnesium transporter MgtE</fullName>
    </recommendedName>
</protein>
<dbReference type="HOGENOM" id="CLU_037408_1_0_5"/>
<name>B0T2N5_CAUSK</name>
<dbReference type="PANTHER" id="PTHR43773:SF1">
    <property type="entry name" value="MAGNESIUM TRANSPORTER MGTE"/>
    <property type="match status" value="1"/>
</dbReference>
<evidence type="ECO:0000256" key="3">
    <source>
        <dbReference type="ARBA" id="ARBA00022448"/>
    </source>
</evidence>
<feature type="transmembrane region" description="Helical" evidence="9">
    <location>
        <begin position="466"/>
        <end position="488"/>
    </location>
</feature>
<feature type="compositionally biased region" description="Basic and acidic residues" evidence="10">
    <location>
        <begin position="1"/>
        <end position="14"/>
    </location>
</feature>
<evidence type="ECO:0000256" key="1">
    <source>
        <dbReference type="ARBA" id="ARBA00004141"/>
    </source>
</evidence>
<organism evidence="12">
    <name type="scientific">Caulobacter sp. (strain K31)</name>
    <dbReference type="NCBI Taxonomy" id="366602"/>
    <lineage>
        <taxon>Bacteria</taxon>
        <taxon>Pseudomonadati</taxon>
        <taxon>Pseudomonadota</taxon>
        <taxon>Alphaproteobacteria</taxon>
        <taxon>Caulobacterales</taxon>
        <taxon>Caulobacteraceae</taxon>
        <taxon>Caulobacter</taxon>
    </lineage>
</organism>
<dbReference type="SUPFAM" id="SSF158791">
    <property type="entry name" value="MgtE N-terminal domain-like"/>
    <property type="match status" value="1"/>
</dbReference>
<dbReference type="GO" id="GO:0005886">
    <property type="term" value="C:plasma membrane"/>
    <property type="evidence" value="ECO:0007669"/>
    <property type="project" value="UniProtKB-SubCell"/>
</dbReference>
<dbReference type="Gene3D" id="1.25.60.10">
    <property type="entry name" value="MgtE N-terminal domain-like"/>
    <property type="match status" value="1"/>
</dbReference>
<evidence type="ECO:0000256" key="5">
    <source>
        <dbReference type="ARBA" id="ARBA00022842"/>
    </source>
</evidence>
<dbReference type="InterPro" id="IPR006667">
    <property type="entry name" value="SLC41_membr_dom"/>
</dbReference>
<keyword evidence="3 9" id="KW-0813">Transport</keyword>
<dbReference type="InterPro" id="IPR036739">
    <property type="entry name" value="SLC41_membr_dom_sf"/>
</dbReference>
<dbReference type="Pfam" id="PF00571">
    <property type="entry name" value="CBS"/>
    <property type="match status" value="1"/>
</dbReference>
<dbReference type="InterPro" id="IPR006669">
    <property type="entry name" value="MgtE_transporter"/>
</dbReference>
<dbReference type="PANTHER" id="PTHR43773">
    <property type="entry name" value="MAGNESIUM TRANSPORTER MGTE"/>
    <property type="match status" value="1"/>
</dbReference>
<dbReference type="SUPFAM" id="SSF161093">
    <property type="entry name" value="MgtE membrane domain-like"/>
    <property type="match status" value="1"/>
</dbReference>
<comment type="function">
    <text evidence="9">Acts as a magnesium transporter.</text>
</comment>
<dbReference type="Gene3D" id="3.10.580.10">
    <property type="entry name" value="CBS-domain"/>
    <property type="match status" value="1"/>
</dbReference>
<keyword evidence="4 9" id="KW-0812">Transmembrane</keyword>
<keyword evidence="8" id="KW-0129">CBS domain</keyword>
<feature type="transmembrane region" description="Helical" evidence="9">
    <location>
        <begin position="396"/>
        <end position="418"/>
    </location>
</feature>
<evidence type="ECO:0000256" key="4">
    <source>
        <dbReference type="ARBA" id="ARBA00022692"/>
    </source>
</evidence>
<evidence type="ECO:0000256" key="10">
    <source>
        <dbReference type="SAM" id="MobiDB-lite"/>
    </source>
</evidence>
<dbReference type="GO" id="GO:0015095">
    <property type="term" value="F:magnesium ion transmembrane transporter activity"/>
    <property type="evidence" value="ECO:0007669"/>
    <property type="project" value="UniProtKB-UniRule"/>
</dbReference>
<feature type="transmembrane region" description="Helical" evidence="9">
    <location>
        <begin position="349"/>
        <end position="375"/>
    </location>
</feature>